<evidence type="ECO:0000313" key="3">
    <source>
        <dbReference type="Proteomes" id="UP000642144"/>
    </source>
</evidence>
<protein>
    <submittedName>
        <fullName evidence="2">Glycosyltransferase</fullName>
    </submittedName>
</protein>
<reference evidence="2 3" key="1">
    <citation type="submission" date="2019-12" db="EMBL/GenBank/DDBJ databases">
        <title>Novel species isolated from a subtropical stream in China.</title>
        <authorList>
            <person name="Lu H."/>
        </authorList>
    </citation>
    <scope>NUCLEOTIDE SEQUENCE [LARGE SCALE GENOMIC DNA]</scope>
    <source>
        <strain evidence="2 3">CY42W</strain>
    </source>
</reference>
<keyword evidence="3" id="KW-1185">Reference proteome</keyword>
<proteinExistence type="predicted"/>
<gene>
    <name evidence="2" type="ORF">GTP69_28580</name>
</gene>
<dbReference type="PANTHER" id="PTHR46401:SF9">
    <property type="entry name" value="MANNOSYLTRANSFERASE A"/>
    <property type="match status" value="1"/>
</dbReference>
<dbReference type="Proteomes" id="UP000642144">
    <property type="component" value="Unassembled WGS sequence"/>
</dbReference>
<dbReference type="InterPro" id="IPR001296">
    <property type="entry name" value="Glyco_trans_1"/>
</dbReference>
<organism evidence="2 3">
    <name type="scientific">Duganella levis</name>
    <dbReference type="NCBI Taxonomy" id="2692169"/>
    <lineage>
        <taxon>Bacteria</taxon>
        <taxon>Pseudomonadati</taxon>
        <taxon>Pseudomonadota</taxon>
        <taxon>Betaproteobacteria</taxon>
        <taxon>Burkholderiales</taxon>
        <taxon>Oxalobacteraceae</taxon>
        <taxon>Telluria group</taxon>
        <taxon>Duganella</taxon>
    </lineage>
</organism>
<feature type="domain" description="Glycosyl transferase family 1" evidence="1">
    <location>
        <begin position="38"/>
        <end position="197"/>
    </location>
</feature>
<evidence type="ECO:0000259" key="1">
    <source>
        <dbReference type="Pfam" id="PF00534"/>
    </source>
</evidence>
<dbReference type="RefSeq" id="WP_161058037.1">
    <property type="nucleotide sequence ID" value="NZ_WWCT01000036.1"/>
</dbReference>
<comment type="caution">
    <text evidence="2">The sequence shown here is derived from an EMBL/GenBank/DDBJ whole genome shotgun (WGS) entry which is preliminary data.</text>
</comment>
<name>A0ABW9W8E8_9BURK</name>
<dbReference type="SUPFAM" id="SSF53756">
    <property type="entry name" value="UDP-Glycosyltransferase/glycogen phosphorylase"/>
    <property type="match status" value="1"/>
</dbReference>
<dbReference type="Pfam" id="PF00534">
    <property type="entry name" value="Glycos_transf_1"/>
    <property type="match status" value="1"/>
</dbReference>
<dbReference type="EMBL" id="WWCT01000036">
    <property type="protein sequence ID" value="MYN30369.1"/>
    <property type="molecule type" value="Genomic_DNA"/>
</dbReference>
<feature type="non-terminal residue" evidence="2">
    <location>
        <position position="1"/>
    </location>
</feature>
<evidence type="ECO:0000313" key="2">
    <source>
        <dbReference type="EMBL" id="MYN30369.1"/>
    </source>
</evidence>
<accession>A0ABW9W8E8</accession>
<dbReference type="Gene3D" id="3.40.50.2000">
    <property type="entry name" value="Glycogen Phosphorylase B"/>
    <property type="match status" value="1"/>
</dbReference>
<sequence length="224" mass="24876">PQPRLSVLHLGADIEQGPATAAAPLAPADQARLQQLRGAPTFLMVATIEPRKGHLQTLAAFDLLWQAGVEVNLVIVGHEGWTALPPHERRTIPRIVERLQQHAQRDRQLFWLRGIDDAHLQQVYQASTCLLMASEGEGYGLPLIEAARYGLPVLARDLPVFREVAEQHAYYFDGMDAADLARALQDWLALHAQQRHPASQGMRWMSWRDNAQALLALIGGKEAA</sequence>
<dbReference type="PANTHER" id="PTHR46401">
    <property type="entry name" value="GLYCOSYLTRANSFERASE WBBK-RELATED"/>
    <property type="match status" value="1"/>
</dbReference>